<keyword evidence="1" id="KW-0732">Signal</keyword>
<proteinExistence type="predicted"/>
<dbReference type="EMBL" id="WVHT01000002">
    <property type="protein sequence ID" value="MXV50098.1"/>
    <property type="molecule type" value="Genomic_DNA"/>
</dbReference>
<sequence length="442" mass="50142">MTYSKFLLLLLLLNSYAGFSQKVHMSTVSNDGWAGNSVNTIIFRKNSVISYKDNQYVAYYNQNEFVTIARRKLGSDKWELHPTSLKGDAADAHKSISIMIDGQGYLHLVWGQHNNSLNYVRSVKPGSFEFTDKLSMTSKLEEKLSYPEFYRLPDGNLLFFYRDGGSGNGNLIVNKYAIKKQQWTRLQDNLINGEGQRSAYWQVASDKKGVLHVSWVWRETPDVASNHDMAYACSKDGGLTWQKSTGENYKLPITAATAEYAARIPKNSELINQTSMFADYKGRPFIATYWKEQGESVPQFHLVFNADGKWIVKDLKFRKTSFSLSGMGTKSIPVSRPQIVAWTQGDSTSAAVIFRDADSDSKISVAITSNIEKDSWQILNLTDESYGSWEPSYDTELWKDKKLLHLFVQKVDQVDGEGKSDIRPQPVKILEWNPLLTVKNLP</sequence>
<dbReference type="AlphaFoldDB" id="A0A7K1Y7Q9"/>
<feature type="chain" id="PRO_5029512623" evidence="1">
    <location>
        <begin position="20"/>
        <end position="442"/>
    </location>
</feature>
<evidence type="ECO:0000313" key="3">
    <source>
        <dbReference type="Proteomes" id="UP000466586"/>
    </source>
</evidence>
<accession>A0A7K1Y7Q9</accession>
<feature type="signal peptide" evidence="1">
    <location>
        <begin position="1"/>
        <end position="19"/>
    </location>
</feature>
<name>A0A7K1Y7Q9_9SPHI</name>
<reference evidence="2 3" key="1">
    <citation type="submission" date="2019-11" db="EMBL/GenBank/DDBJ databases">
        <title>Pedobacter sp. HMF7647 Genome sequencing and assembly.</title>
        <authorList>
            <person name="Kang H."/>
            <person name="Kim H."/>
            <person name="Joh K."/>
        </authorList>
    </citation>
    <scope>NUCLEOTIDE SEQUENCE [LARGE SCALE GENOMIC DNA]</scope>
    <source>
        <strain evidence="2 3">HMF7647</strain>
    </source>
</reference>
<evidence type="ECO:0000256" key="1">
    <source>
        <dbReference type="SAM" id="SignalP"/>
    </source>
</evidence>
<dbReference type="Proteomes" id="UP000466586">
    <property type="component" value="Unassembled WGS sequence"/>
</dbReference>
<dbReference type="SUPFAM" id="SSF50939">
    <property type="entry name" value="Sialidases"/>
    <property type="match status" value="1"/>
</dbReference>
<protein>
    <submittedName>
        <fullName evidence="2">Neuraminidase</fullName>
    </submittedName>
</protein>
<comment type="caution">
    <text evidence="2">The sequence shown here is derived from an EMBL/GenBank/DDBJ whole genome shotgun (WGS) entry which is preliminary data.</text>
</comment>
<dbReference type="InterPro" id="IPR036278">
    <property type="entry name" value="Sialidase_sf"/>
</dbReference>
<gene>
    <name evidence="2" type="ORF">GS399_03870</name>
</gene>
<dbReference type="Pfam" id="PF15892">
    <property type="entry name" value="BNR_4"/>
    <property type="match status" value="1"/>
</dbReference>
<organism evidence="2 3">
    <name type="scientific">Hufsiella arboris</name>
    <dbReference type="NCBI Taxonomy" id="2695275"/>
    <lineage>
        <taxon>Bacteria</taxon>
        <taxon>Pseudomonadati</taxon>
        <taxon>Bacteroidota</taxon>
        <taxon>Sphingobacteriia</taxon>
        <taxon>Sphingobacteriales</taxon>
        <taxon>Sphingobacteriaceae</taxon>
        <taxon>Hufsiella</taxon>
    </lineage>
</organism>
<evidence type="ECO:0000313" key="2">
    <source>
        <dbReference type="EMBL" id="MXV50098.1"/>
    </source>
</evidence>
<keyword evidence="3" id="KW-1185">Reference proteome</keyword>